<accession>A0A939DHU4</accession>
<dbReference type="InterPro" id="IPR002646">
    <property type="entry name" value="PolA_pol_head_dom"/>
</dbReference>
<dbReference type="InterPro" id="IPR012006">
    <property type="entry name" value="CCA_bact"/>
</dbReference>
<dbReference type="Pfam" id="PF01966">
    <property type="entry name" value="HD"/>
    <property type="match status" value="1"/>
</dbReference>
<keyword evidence="8 12" id="KW-0378">Hydrolase</keyword>
<dbReference type="CDD" id="cd05398">
    <property type="entry name" value="NT_ClassII-CCAase"/>
    <property type="match status" value="1"/>
</dbReference>
<dbReference type="InterPro" id="IPR006674">
    <property type="entry name" value="HD_domain"/>
</dbReference>
<feature type="binding site" evidence="12">
    <location>
        <position position="21"/>
    </location>
    <ligand>
        <name>Mg(2+)</name>
        <dbReference type="ChEBI" id="CHEBI:18420"/>
    </ligand>
</feature>
<keyword evidence="7 12" id="KW-0692">RNA repair</keyword>
<comment type="miscellaneous">
    <text evidence="12">A single active site specifically recognizes both ATP and CTP and is responsible for their addition.</text>
</comment>
<keyword evidence="3 12" id="KW-0819">tRNA processing</keyword>
<dbReference type="PIRSF" id="PIRSF000813">
    <property type="entry name" value="CCA_bact"/>
    <property type="match status" value="1"/>
</dbReference>
<gene>
    <name evidence="12" type="primary">cca</name>
    <name evidence="14" type="ORF">JYP50_14395</name>
</gene>
<comment type="function">
    <text evidence="12">Catalyzes the addition and repair of the essential 3'-terminal CCA sequence in tRNAs without using a nucleic acid template. Adds these three nucleotides in the order of C, C, and A to the tRNA nucleotide-73, using CTP and ATP as substrates and producing inorganic pyrophosphate. tRNA 3'-terminal CCA addition is required both for tRNA processing and repair. Also involved in tRNA surveillance by mediating tandem CCA addition to generate a CCACCA at the 3' terminus of unstable tRNAs. While stable tRNAs receive only 3'-terminal CCA, unstable tRNAs are marked with CCACCA and rapidly degraded.</text>
</comment>
<dbReference type="Proteomes" id="UP000664303">
    <property type="component" value="Unassembled WGS sequence"/>
</dbReference>
<feature type="binding site" evidence="12">
    <location>
        <position position="140"/>
    </location>
    <ligand>
        <name>ATP</name>
        <dbReference type="ChEBI" id="CHEBI:30616"/>
    </ligand>
</feature>
<dbReference type="GO" id="GO:0005524">
    <property type="term" value="F:ATP binding"/>
    <property type="evidence" value="ECO:0007669"/>
    <property type="project" value="UniProtKB-UniRule"/>
</dbReference>
<evidence type="ECO:0000256" key="6">
    <source>
        <dbReference type="ARBA" id="ARBA00022741"/>
    </source>
</evidence>
<keyword evidence="2 12" id="KW-0808">Transferase</keyword>
<dbReference type="InterPro" id="IPR050124">
    <property type="entry name" value="tRNA_CCA-adding_enzyme"/>
</dbReference>
<dbReference type="GO" id="GO:0000287">
    <property type="term" value="F:magnesium ion binding"/>
    <property type="evidence" value="ECO:0007669"/>
    <property type="project" value="UniProtKB-UniRule"/>
</dbReference>
<comment type="catalytic activity">
    <reaction evidence="12">
        <text>a tRNA precursor + 2 CTP + ATP = a tRNA with a 3' CCA end + 3 diphosphate</text>
        <dbReference type="Rhea" id="RHEA:14433"/>
        <dbReference type="Rhea" id="RHEA-COMP:10465"/>
        <dbReference type="Rhea" id="RHEA-COMP:10468"/>
        <dbReference type="ChEBI" id="CHEBI:30616"/>
        <dbReference type="ChEBI" id="CHEBI:33019"/>
        <dbReference type="ChEBI" id="CHEBI:37563"/>
        <dbReference type="ChEBI" id="CHEBI:74896"/>
        <dbReference type="ChEBI" id="CHEBI:83071"/>
        <dbReference type="EC" id="2.7.7.72"/>
    </reaction>
</comment>
<dbReference type="EC" id="3.1.3.-" evidence="12"/>
<proteinExistence type="inferred from homology"/>
<dbReference type="GO" id="GO:0004810">
    <property type="term" value="F:CCA tRNA nucleotidyltransferase activity"/>
    <property type="evidence" value="ECO:0007669"/>
    <property type="project" value="UniProtKB-UniRule"/>
</dbReference>
<protein>
    <recommendedName>
        <fullName evidence="12">Multifunctional CCA protein</fullName>
    </recommendedName>
    <domain>
        <recommendedName>
            <fullName evidence="12">CCA-adding enzyme</fullName>
            <ecNumber evidence="12">2.7.7.72</ecNumber>
        </recommendedName>
        <alternativeName>
            <fullName evidence="12">CCA tRNA nucleotidyltransferase</fullName>
        </alternativeName>
        <alternativeName>
            <fullName evidence="12">tRNA CCA-pyrophosphorylase</fullName>
        </alternativeName>
        <alternativeName>
            <fullName evidence="12">tRNA adenylyl-/cytidylyl-transferase</fullName>
        </alternativeName>
        <alternativeName>
            <fullName evidence="12">tRNA nucleotidyltransferase</fullName>
        </alternativeName>
        <alternativeName>
            <fullName evidence="12">tRNA-NT</fullName>
        </alternativeName>
    </domain>
    <domain>
        <recommendedName>
            <fullName evidence="12">2'-nucleotidase</fullName>
            <ecNumber evidence="12">3.1.3.-</ecNumber>
        </recommendedName>
    </domain>
    <domain>
        <recommendedName>
            <fullName evidence="12">2',3'-cyclic phosphodiesterase</fullName>
            <ecNumber evidence="12">3.1.4.-</ecNumber>
        </recommendedName>
    </domain>
    <domain>
        <recommendedName>
            <fullName evidence="12">Phosphatase</fullName>
        </recommendedName>
    </domain>
</protein>
<keyword evidence="10 12" id="KW-0460">Magnesium</keyword>
<dbReference type="AlphaFoldDB" id="A0A939DHU4"/>
<dbReference type="InterPro" id="IPR032828">
    <property type="entry name" value="PolyA_RNA-bd"/>
</dbReference>
<evidence type="ECO:0000256" key="1">
    <source>
        <dbReference type="ARBA" id="ARBA00022596"/>
    </source>
</evidence>
<comment type="similarity">
    <text evidence="12">Belongs to the tRNA nucleotidyltransferase/poly(A) polymerase family. Bacterial CCA-adding enzyme type 1 subfamily.</text>
</comment>
<dbReference type="PANTHER" id="PTHR47545:SF1">
    <property type="entry name" value="MULTIFUNCTIONAL CCA PROTEIN"/>
    <property type="match status" value="1"/>
</dbReference>
<feature type="binding site" evidence="12">
    <location>
        <position position="23"/>
    </location>
    <ligand>
        <name>Mg(2+)</name>
        <dbReference type="ChEBI" id="CHEBI:18420"/>
    </ligand>
</feature>
<feature type="binding site" evidence="12">
    <location>
        <position position="8"/>
    </location>
    <ligand>
        <name>CTP</name>
        <dbReference type="ChEBI" id="CHEBI:37563"/>
    </ligand>
</feature>
<keyword evidence="5 12" id="KW-0479">Metal-binding</keyword>
<evidence type="ECO:0000256" key="10">
    <source>
        <dbReference type="ARBA" id="ARBA00022842"/>
    </source>
</evidence>
<keyword evidence="9 12" id="KW-0067">ATP-binding</keyword>
<feature type="binding site" evidence="12">
    <location>
        <position position="137"/>
    </location>
    <ligand>
        <name>ATP</name>
        <dbReference type="ChEBI" id="CHEBI:30616"/>
    </ligand>
</feature>
<dbReference type="HAMAP" id="MF_01261">
    <property type="entry name" value="CCA_bact_type1"/>
    <property type="match status" value="1"/>
</dbReference>
<organism evidence="14 15">
    <name type="scientific">Parahaliea mediterranea</name>
    <dbReference type="NCBI Taxonomy" id="651086"/>
    <lineage>
        <taxon>Bacteria</taxon>
        <taxon>Pseudomonadati</taxon>
        <taxon>Pseudomonadota</taxon>
        <taxon>Gammaproteobacteria</taxon>
        <taxon>Cellvibrionales</taxon>
        <taxon>Halieaceae</taxon>
        <taxon>Parahaliea</taxon>
    </lineage>
</organism>
<feature type="binding site" evidence="12">
    <location>
        <position position="11"/>
    </location>
    <ligand>
        <name>CTP</name>
        <dbReference type="ChEBI" id="CHEBI:37563"/>
    </ligand>
</feature>
<sequence>MKTYLVGGAVRDALLDYPVTERDWVVVGARPQELLDRGYRQVGKDFPVFLHPDTGEEYALARTERKQGHGYTGFALHCDPAVTLEEDLLRRDLTINAMARTTDGEIIDPYGGQRDLEARVLRHVSPAFVEDPLRVLRVARFAARYAHLGFGVAPETMQLMAEIVRQGELAHLPAERVWVEMDRALGERSPRVFIATLRDCGALAALLPEVNALFGVPQTPEHHPEVDTGLHTLMVLEQAARLSADTAVRFAALVHDLGKGTTPTQELPRHIAHEHRGIPLVRAVCERLKTPNRHRDLALRVCEFHLHSHRAAQLRGKTLLKLLRATGALRQPDDFEAFLLACEADARGRGGQEESPYPQADYLRRARSLAAGVSAETFRKQGIEGKALGEAIAAEQVRLLEALRREGIAGQARP</sequence>
<dbReference type="InterPro" id="IPR003607">
    <property type="entry name" value="HD/PDEase_dom"/>
</dbReference>
<keyword evidence="11 12" id="KW-0694">RNA-binding</keyword>
<dbReference type="GO" id="GO:0001680">
    <property type="term" value="P:tRNA 3'-terminal CCA addition"/>
    <property type="evidence" value="ECO:0007669"/>
    <property type="project" value="UniProtKB-UniRule"/>
</dbReference>
<dbReference type="PROSITE" id="PS51831">
    <property type="entry name" value="HD"/>
    <property type="match status" value="1"/>
</dbReference>
<feature type="binding site" evidence="12">
    <location>
        <position position="11"/>
    </location>
    <ligand>
        <name>ATP</name>
        <dbReference type="ChEBI" id="CHEBI:30616"/>
    </ligand>
</feature>
<comment type="subunit">
    <text evidence="12">Monomer. Can also form homodimers and oligomers.</text>
</comment>
<evidence type="ECO:0000256" key="8">
    <source>
        <dbReference type="ARBA" id="ARBA00022801"/>
    </source>
</evidence>
<dbReference type="EC" id="3.1.4.-" evidence="12"/>
<dbReference type="NCBIfam" id="NF008137">
    <property type="entry name" value="PRK10885.1"/>
    <property type="match status" value="1"/>
</dbReference>
<feature type="binding site" evidence="12">
    <location>
        <position position="137"/>
    </location>
    <ligand>
        <name>CTP</name>
        <dbReference type="ChEBI" id="CHEBI:37563"/>
    </ligand>
</feature>
<dbReference type="GO" id="GO:0016791">
    <property type="term" value="F:phosphatase activity"/>
    <property type="evidence" value="ECO:0007669"/>
    <property type="project" value="UniProtKB-UniRule"/>
</dbReference>
<dbReference type="SUPFAM" id="SSF81891">
    <property type="entry name" value="Poly A polymerase C-terminal region-like"/>
    <property type="match status" value="1"/>
</dbReference>
<dbReference type="EMBL" id="JAFKCZ010000010">
    <property type="protein sequence ID" value="MBN7797797.1"/>
    <property type="molecule type" value="Genomic_DNA"/>
</dbReference>
<feature type="binding site" evidence="12">
    <location>
        <position position="91"/>
    </location>
    <ligand>
        <name>CTP</name>
        <dbReference type="ChEBI" id="CHEBI:37563"/>
    </ligand>
</feature>
<dbReference type="Pfam" id="PF12627">
    <property type="entry name" value="PolyA_pol_RNAbd"/>
    <property type="match status" value="1"/>
</dbReference>
<dbReference type="CDD" id="cd00077">
    <property type="entry name" value="HDc"/>
    <property type="match status" value="1"/>
</dbReference>
<evidence type="ECO:0000256" key="5">
    <source>
        <dbReference type="ARBA" id="ARBA00022723"/>
    </source>
</evidence>
<keyword evidence="1 12" id="KW-0533">Nickel</keyword>
<evidence type="ECO:0000256" key="3">
    <source>
        <dbReference type="ARBA" id="ARBA00022694"/>
    </source>
</evidence>
<dbReference type="RefSeq" id="WP_206561243.1">
    <property type="nucleotide sequence ID" value="NZ_JAFKCZ010000010.1"/>
</dbReference>
<dbReference type="SMART" id="SM00471">
    <property type="entry name" value="HDc"/>
    <property type="match status" value="1"/>
</dbReference>
<evidence type="ECO:0000256" key="9">
    <source>
        <dbReference type="ARBA" id="ARBA00022840"/>
    </source>
</evidence>
<dbReference type="HAMAP" id="MF_01262">
    <property type="entry name" value="CCA_bact_type2"/>
    <property type="match status" value="1"/>
</dbReference>
<evidence type="ECO:0000256" key="4">
    <source>
        <dbReference type="ARBA" id="ARBA00022695"/>
    </source>
</evidence>
<dbReference type="PANTHER" id="PTHR47545">
    <property type="entry name" value="MULTIFUNCTIONAL CCA PROTEIN"/>
    <property type="match status" value="1"/>
</dbReference>
<keyword evidence="15" id="KW-1185">Reference proteome</keyword>
<comment type="caution">
    <text evidence="14">The sequence shown here is derived from an EMBL/GenBank/DDBJ whole genome shotgun (WGS) entry which is preliminary data.</text>
</comment>
<dbReference type="GO" id="GO:0042245">
    <property type="term" value="P:RNA repair"/>
    <property type="evidence" value="ECO:0007669"/>
    <property type="project" value="UniProtKB-KW"/>
</dbReference>
<feature type="binding site" evidence="12">
    <location>
        <position position="140"/>
    </location>
    <ligand>
        <name>CTP</name>
        <dbReference type="ChEBI" id="CHEBI:37563"/>
    </ligand>
</feature>
<dbReference type="GO" id="GO:0004112">
    <property type="term" value="F:cyclic-nucleotide phosphodiesterase activity"/>
    <property type="evidence" value="ECO:0007669"/>
    <property type="project" value="UniProtKB-UniRule"/>
</dbReference>
<evidence type="ECO:0000256" key="12">
    <source>
        <dbReference type="HAMAP-Rule" id="MF_01261"/>
    </source>
</evidence>
<feature type="binding site" evidence="12">
    <location>
        <position position="8"/>
    </location>
    <ligand>
        <name>ATP</name>
        <dbReference type="ChEBI" id="CHEBI:30616"/>
    </ligand>
</feature>
<evidence type="ECO:0000256" key="11">
    <source>
        <dbReference type="ARBA" id="ARBA00022884"/>
    </source>
</evidence>
<evidence type="ECO:0000259" key="13">
    <source>
        <dbReference type="PROSITE" id="PS51831"/>
    </source>
</evidence>
<feature type="binding site" evidence="12">
    <location>
        <position position="91"/>
    </location>
    <ligand>
        <name>ATP</name>
        <dbReference type="ChEBI" id="CHEBI:30616"/>
    </ligand>
</feature>
<dbReference type="InterPro" id="IPR043519">
    <property type="entry name" value="NT_sf"/>
</dbReference>
<dbReference type="SUPFAM" id="SSF81301">
    <property type="entry name" value="Nucleotidyltransferase"/>
    <property type="match status" value="1"/>
</dbReference>
<feature type="domain" description="HD" evidence="13">
    <location>
        <begin position="228"/>
        <end position="329"/>
    </location>
</feature>
<evidence type="ECO:0000256" key="7">
    <source>
        <dbReference type="ARBA" id="ARBA00022800"/>
    </source>
</evidence>
<reference evidence="14" key="1">
    <citation type="submission" date="2021-02" db="EMBL/GenBank/DDBJ databases">
        <title>PHA producing bacteria isolated from coastal sediment in Guangdong, Shenzhen.</title>
        <authorList>
            <person name="Zheng W."/>
            <person name="Yu S."/>
            <person name="Huang Y."/>
        </authorList>
    </citation>
    <scope>NUCLEOTIDE SEQUENCE</scope>
    <source>
        <strain evidence="14">TN14-10</strain>
    </source>
</reference>
<dbReference type="Pfam" id="PF01743">
    <property type="entry name" value="PolyA_pol"/>
    <property type="match status" value="1"/>
</dbReference>
<evidence type="ECO:0000313" key="14">
    <source>
        <dbReference type="EMBL" id="MBN7797797.1"/>
    </source>
</evidence>
<comment type="cofactor">
    <cofactor evidence="12">
        <name>Ni(2+)</name>
        <dbReference type="ChEBI" id="CHEBI:49786"/>
    </cofactor>
    <text evidence="12">Nickel for phosphatase activity.</text>
</comment>
<evidence type="ECO:0000256" key="2">
    <source>
        <dbReference type="ARBA" id="ARBA00022679"/>
    </source>
</evidence>
<comment type="cofactor">
    <cofactor evidence="12">
        <name>Mg(2+)</name>
        <dbReference type="ChEBI" id="CHEBI:18420"/>
    </cofactor>
    <text evidence="12">Magnesium is required for nucleotidyltransferase activity.</text>
</comment>
<evidence type="ECO:0000313" key="15">
    <source>
        <dbReference type="Proteomes" id="UP000664303"/>
    </source>
</evidence>
<dbReference type="GO" id="GO:0000049">
    <property type="term" value="F:tRNA binding"/>
    <property type="evidence" value="ECO:0007669"/>
    <property type="project" value="UniProtKB-UniRule"/>
</dbReference>
<comment type="catalytic activity">
    <reaction evidence="12">
        <text>a tRNA with a 3' CCA end + 2 CTP + ATP = a tRNA with a 3' CCACCA end + 3 diphosphate</text>
        <dbReference type="Rhea" id="RHEA:76235"/>
        <dbReference type="Rhea" id="RHEA-COMP:10468"/>
        <dbReference type="Rhea" id="RHEA-COMP:18655"/>
        <dbReference type="ChEBI" id="CHEBI:30616"/>
        <dbReference type="ChEBI" id="CHEBI:33019"/>
        <dbReference type="ChEBI" id="CHEBI:37563"/>
        <dbReference type="ChEBI" id="CHEBI:83071"/>
        <dbReference type="ChEBI" id="CHEBI:195187"/>
    </reaction>
</comment>
<dbReference type="EC" id="2.7.7.72" evidence="12"/>
<name>A0A939DHU4_9GAMM</name>
<keyword evidence="4 12" id="KW-0548">Nucleotidyltransferase</keyword>
<comment type="domain">
    <text evidence="12">Comprises two domains: an N-terminal domain containing the nucleotidyltransferase activity and a C-terminal HD domain associated with both phosphodiesterase and phosphatase activities.</text>
</comment>
<keyword evidence="6 12" id="KW-0547">Nucleotide-binding</keyword>
<dbReference type="Gene3D" id="1.10.3090.10">
    <property type="entry name" value="cca-adding enzyme, domain 2"/>
    <property type="match status" value="1"/>
</dbReference>
<keyword evidence="12" id="KW-0511">Multifunctional enzyme</keyword>
<dbReference type="Gene3D" id="3.30.460.10">
    <property type="entry name" value="Beta Polymerase, domain 2"/>
    <property type="match status" value="1"/>
</dbReference>